<reference evidence="2 3" key="1">
    <citation type="submission" date="2017-05" db="EMBL/GenBank/DDBJ databases">
        <title>Chromobacterium violaceum GHPS1 isolated from Hydrocarbon polluted soil in French Guiana display an awesome secondary metabolite arsenal and a battery of drug and heavy-metal-resistance and detoxification of xenobiotics proteins.</title>
        <authorList>
            <person name="Belbahri L."/>
        </authorList>
    </citation>
    <scope>NUCLEOTIDE SEQUENCE [LARGE SCALE GENOMIC DNA]</scope>
    <source>
        <strain evidence="2 3">GHPS1</strain>
    </source>
</reference>
<protein>
    <submittedName>
        <fullName evidence="2">Uncharacterized protein</fullName>
    </submittedName>
</protein>
<dbReference type="Proteomes" id="UP000196342">
    <property type="component" value="Unassembled WGS sequence"/>
</dbReference>
<feature type="region of interest" description="Disordered" evidence="1">
    <location>
        <begin position="513"/>
        <end position="534"/>
    </location>
</feature>
<comment type="caution">
    <text evidence="2">The sequence shown here is derived from an EMBL/GenBank/DDBJ whole genome shotgun (WGS) entry which is preliminary data.</text>
</comment>
<sequence length="534" mass="57962">MNVNIGQAVSLLPPRIGVAGAARAEASAAGERSKVEPLRDINGRTVGSPESRYGLSMRTLQLLKQYDVRNISGTDLHALAEILAAGDEIGGEVAATIRSDIEGRGWKNSGASNALEIFSKRRDDALAEVKAGEVSFRFASYAIQGLERAQQALEKLAAIHDALQSEDEVQSATADGMAQATDRLHAERWMRLAEQADANGEPLVLDRETAESIGRVMQRAGAALPPAPAELKDGAWARQALQAYRSWQSRHPGDTLGIDLKPAAEEDKKVFKEPPRPAAEAVGEQLPQQALPSPQKLGRDALARQQAQAHYGISLPMLQLIKGTDIAGLSIDQLKQYSRLLQDGGVLSRDDAESLLPLTQRGMADPMNYYKRDLNWLASMRQQGRTPQYAVAGNMAGLANEAGRIRNDQQGQAVLERLQVLHQALQGDDRVRAAAADSLRQAGDQAAFDKWARIEAKDARKAEDAEPAFRSQKDVDGIFRVLQGLGVELTPMQGDSSPSKRLEQAWQDYRRWQDGHPARQSAGGAVGRGIDAYA</sequence>
<dbReference type="EMBL" id="NHOO01000009">
    <property type="protein sequence ID" value="OVE47885.1"/>
    <property type="molecule type" value="Genomic_DNA"/>
</dbReference>
<evidence type="ECO:0000313" key="2">
    <source>
        <dbReference type="EMBL" id="OVE47885.1"/>
    </source>
</evidence>
<dbReference type="RefSeq" id="WP_087698023.1">
    <property type="nucleotide sequence ID" value="NZ_NHOO01000009.1"/>
</dbReference>
<keyword evidence="3" id="KW-1185">Reference proteome</keyword>
<accession>A0A202B957</accession>
<evidence type="ECO:0000313" key="3">
    <source>
        <dbReference type="Proteomes" id="UP000196342"/>
    </source>
</evidence>
<evidence type="ECO:0000256" key="1">
    <source>
        <dbReference type="SAM" id="MobiDB-lite"/>
    </source>
</evidence>
<dbReference type="AlphaFoldDB" id="A0A202B957"/>
<gene>
    <name evidence="2" type="ORF">CBW21_12615</name>
</gene>
<name>A0A202B957_CHRVL</name>
<organism evidence="2 3">
    <name type="scientific">Chromobacterium violaceum</name>
    <dbReference type="NCBI Taxonomy" id="536"/>
    <lineage>
        <taxon>Bacteria</taxon>
        <taxon>Pseudomonadati</taxon>
        <taxon>Pseudomonadota</taxon>
        <taxon>Betaproteobacteria</taxon>
        <taxon>Neisseriales</taxon>
        <taxon>Chromobacteriaceae</taxon>
        <taxon>Chromobacterium</taxon>
    </lineage>
</organism>
<proteinExistence type="predicted"/>